<comment type="subunit">
    <text evidence="3 13">Homotetramer.</text>
</comment>
<dbReference type="GO" id="GO:0047840">
    <property type="term" value="F:dCTP diphosphatase activity"/>
    <property type="evidence" value="ECO:0007669"/>
    <property type="project" value="UniProtKB-UniRule"/>
</dbReference>
<evidence type="ECO:0000256" key="5">
    <source>
        <dbReference type="ARBA" id="ARBA00022553"/>
    </source>
</evidence>
<reference evidence="15 16" key="1">
    <citation type="submission" date="2024-04" db="EMBL/GenBank/DDBJ databases">
        <authorList>
            <person name="Rising A."/>
            <person name="Reimegard J."/>
            <person name="Sonavane S."/>
            <person name="Akerstrom W."/>
            <person name="Nylinder S."/>
            <person name="Hedman E."/>
            <person name="Kallberg Y."/>
        </authorList>
    </citation>
    <scope>NUCLEOTIDE SEQUENCE [LARGE SCALE GENOMIC DNA]</scope>
</reference>
<evidence type="ECO:0000256" key="3">
    <source>
        <dbReference type="ARBA" id="ARBA00011881"/>
    </source>
</evidence>
<dbReference type="Gene3D" id="1.10.287.1080">
    <property type="entry name" value="MazG-like"/>
    <property type="match status" value="1"/>
</dbReference>
<organism evidence="15 16">
    <name type="scientific">Larinioides sclopetarius</name>
    <dbReference type="NCBI Taxonomy" id="280406"/>
    <lineage>
        <taxon>Eukaryota</taxon>
        <taxon>Metazoa</taxon>
        <taxon>Ecdysozoa</taxon>
        <taxon>Arthropoda</taxon>
        <taxon>Chelicerata</taxon>
        <taxon>Arachnida</taxon>
        <taxon>Araneae</taxon>
        <taxon>Araneomorphae</taxon>
        <taxon>Entelegynae</taxon>
        <taxon>Araneoidea</taxon>
        <taxon>Araneidae</taxon>
        <taxon>Larinioides</taxon>
    </lineage>
</organism>
<keyword evidence="5" id="KW-0597">Phosphoprotein</keyword>
<comment type="cofactor">
    <cofactor evidence="1 13">
        <name>Mg(2+)</name>
        <dbReference type="ChEBI" id="CHEBI:18420"/>
    </cofactor>
</comment>
<keyword evidence="7 13" id="KW-0378">Hydrolase</keyword>
<evidence type="ECO:0000256" key="14">
    <source>
        <dbReference type="SAM" id="MobiDB-lite"/>
    </source>
</evidence>
<evidence type="ECO:0000256" key="7">
    <source>
        <dbReference type="ARBA" id="ARBA00022801"/>
    </source>
</evidence>
<dbReference type="EMBL" id="CAXIEN010000576">
    <property type="protein sequence ID" value="CAL1300743.1"/>
    <property type="molecule type" value="Genomic_DNA"/>
</dbReference>
<comment type="function">
    <text evidence="10 13">Hydrolyzes deoxynucleoside triphosphates (dNTPs) to the corresponding nucleoside monophosphates. Has a strong preference for dCTP and its analogs including 5-iodo-dCTP and 5-methyl-dCTP for which it may even have a higher efficiency. May protect DNA or RNA against the incorporation of these genotoxic nucleotide analogs through their catabolism.</text>
</comment>
<dbReference type="GO" id="GO:0000287">
    <property type="term" value="F:magnesium ion binding"/>
    <property type="evidence" value="ECO:0007669"/>
    <property type="project" value="UniProtKB-UniRule"/>
</dbReference>
<evidence type="ECO:0000256" key="10">
    <source>
        <dbReference type="ARBA" id="ARBA00058235"/>
    </source>
</evidence>
<dbReference type="GO" id="GO:0042262">
    <property type="term" value="P:DNA protection"/>
    <property type="evidence" value="ECO:0007669"/>
    <property type="project" value="UniProtKB-UniRule"/>
</dbReference>
<evidence type="ECO:0000256" key="4">
    <source>
        <dbReference type="ARBA" id="ARBA00022490"/>
    </source>
</evidence>
<gene>
    <name evidence="15" type="ORF">LARSCL_LOCUS22094</name>
</gene>
<evidence type="ECO:0000256" key="12">
    <source>
        <dbReference type="ARBA" id="ARBA00070266"/>
    </source>
</evidence>
<evidence type="ECO:0000256" key="9">
    <source>
        <dbReference type="ARBA" id="ARBA00050236"/>
    </source>
</evidence>
<dbReference type="Proteomes" id="UP001497382">
    <property type="component" value="Unassembled WGS sequence"/>
</dbReference>
<dbReference type="PANTHER" id="PTHR46523">
    <property type="entry name" value="DCTP PYROPHOSPHATASE 1"/>
    <property type="match status" value="1"/>
</dbReference>
<keyword evidence="6 13" id="KW-0479">Metal-binding</keyword>
<keyword evidence="4 13" id="KW-0963">Cytoplasm</keyword>
<dbReference type="CDD" id="cd11537">
    <property type="entry name" value="NTP-PPase_RS21-C6_like"/>
    <property type="match status" value="1"/>
</dbReference>
<dbReference type="SUPFAM" id="SSF101386">
    <property type="entry name" value="all-alpha NTP pyrophosphatases"/>
    <property type="match status" value="1"/>
</dbReference>
<evidence type="ECO:0000256" key="2">
    <source>
        <dbReference type="ARBA" id="ARBA00004514"/>
    </source>
</evidence>
<comment type="caution">
    <text evidence="15">The sequence shown here is derived from an EMBL/GenBank/DDBJ whole genome shotgun (WGS) entry which is preliminary data.</text>
</comment>
<evidence type="ECO:0000256" key="11">
    <source>
        <dbReference type="ARBA" id="ARBA00066457"/>
    </source>
</evidence>
<protein>
    <recommendedName>
        <fullName evidence="12 13">dCTP pyrophosphatase 1</fullName>
        <ecNumber evidence="11 13">3.6.1.12</ecNumber>
    </recommendedName>
</protein>
<dbReference type="EC" id="3.6.1.12" evidence="11 13"/>
<dbReference type="GO" id="GO:0005829">
    <property type="term" value="C:cytosol"/>
    <property type="evidence" value="ECO:0007669"/>
    <property type="project" value="UniProtKB-SubCell"/>
</dbReference>
<feature type="region of interest" description="Disordered" evidence="14">
    <location>
        <begin position="1"/>
        <end position="23"/>
    </location>
</feature>
<name>A0AAV2BWT5_9ARAC</name>
<keyword evidence="16" id="KW-1185">Reference proteome</keyword>
<comment type="subcellular location">
    <subcellularLocation>
        <location evidence="2 13">Cytoplasm</location>
        <location evidence="2 13">Cytosol</location>
    </subcellularLocation>
</comment>
<evidence type="ECO:0000256" key="6">
    <source>
        <dbReference type="ARBA" id="ARBA00022723"/>
    </source>
</evidence>
<dbReference type="FunFam" id="1.10.287.1080:FF:000004">
    <property type="entry name" value="dCTP pyrophosphatase 1"/>
    <property type="match status" value="1"/>
</dbReference>
<dbReference type="GO" id="GO:0006253">
    <property type="term" value="P:dCTP catabolic process"/>
    <property type="evidence" value="ECO:0007669"/>
    <property type="project" value="UniProtKB-UniRule"/>
</dbReference>
<feature type="compositionally biased region" description="Polar residues" evidence="14">
    <location>
        <begin position="1"/>
        <end position="18"/>
    </location>
</feature>
<comment type="catalytic activity">
    <reaction evidence="9 13">
        <text>dCTP + H2O = dCMP + diphosphate + H(+)</text>
        <dbReference type="Rhea" id="RHEA:22636"/>
        <dbReference type="ChEBI" id="CHEBI:15377"/>
        <dbReference type="ChEBI" id="CHEBI:15378"/>
        <dbReference type="ChEBI" id="CHEBI:33019"/>
        <dbReference type="ChEBI" id="CHEBI:57566"/>
        <dbReference type="ChEBI" id="CHEBI:61481"/>
        <dbReference type="EC" id="3.6.1.12"/>
    </reaction>
</comment>
<evidence type="ECO:0000256" key="8">
    <source>
        <dbReference type="ARBA" id="ARBA00022842"/>
    </source>
</evidence>
<dbReference type="Pfam" id="PF12643">
    <property type="entry name" value="MazG-like"/>
    <property type="match status" value="1"/>
</dbReference>
<dbReference type="InterPro" id="IPR052555">
    <property type="entry name" value="dCTP_Pyrophosphatase"/>
</dbReference>
<accession>A0AAV2BWT5</accession>
<evidence type="ECO:0000256" key="13">
    <source>
        <dbReference type="PIRNR" id="PIRNR029826"/>
    </source>
</evidence>
<dbReference type="PANTHER" id="PTHR46523:SF1">
    <property type="entry name" value="DCTP PYROPHOSPHATASE 1"/>
    <property type="match status" value="1"/>
</dbReference>
<dbReference type="GO" id="GO:0042802">
    <property type="term" value="F:identical protein binding"/>
    <property type="evidence" value="ECO:0007669"/>
    <property type="project" value="UniProtKB-ARBA"/>
</dbReference>
<sequence length="168" mass="19432">MEEIKSLNNQELTNNLKTETGDDAKKEVKVIDTDGTFSSHPNFEEIRQIQSKFIKDRNWDQYHQPRNLLLALVGEVGELAELFQWRGEVKEGLPDWTNEDKEHLSQELSDVFIYLLRLSEKCHIDLPAAVLKKIALNEQKYPASKVWGSKKKYSEYDSSDNTCTGNEQ</sequence>
<dbReference type="AlphaFoldDB" id="A0AAV2BWT5"/>
<dbReference type="InterPro" id="IPR025984">
    <property type="entry name" value="DCTPP"/>
</dbReference>
<evidence type="ECO:0000256" key="1">
    <source>
        <dbReference type="ARBA" id="ARBA00001946"/>
    </source>
</evidence>
<keyword evidence="8 13" id="KW-0460">Magnesium</keyword>
<evidence type="ECO:0000313" key="16">
    <source>
        <dbReference type="Proteomes" id="UP001497382"/>
    </source>
</evidence>
<evidence type="ECO:0000313" key="15">
    <source>
        <dbReference type="EMBL" id="CAL1300743.1"/>
    </source>
</evidence>
<proteinExistence type="predicted"/>